<dbReference type="EMBL" id="JBHRXY010000001">
    <property type="protein sequence ID" value="MFC3628212.1"/>
    <property type="molecule type" value="Genomic_DNA"/>
</dbReference>
<name>A0ABV7TZK3_9RHOB</name>
<evidence type="ECO:0000313" key="1">
    <source>
        <dbReference type="EMBL" id="MFC3628212.1"/>
    </source>
</evidence>
<dbReference type="RefSeq" id="WP_377758815.1">
    <property type="nucleotide sequence ID" value="NZ_JBHRXY010000001.1"/>
</dbReference>
<proteinExistence type="predicted"/>
<reference evidence="2" key="1">
    <citation type="journal article" date="2019" name="Int. J. Syst. Evol. Microbiol.">
        <title>The Global Catalogue of Microorganisms (GCM) 10K type strain sequencing project: providing services to taxonomists for standard genome sequencing and annotation.</title>
        <authorList>
            <consortium name="The Broad Institute Genomics Platform"/>
            <consortium name="The Broad Institute Genome Sequencing Center for Infectious Disease"/>
            <person name="Wu L."/>
            <person name="Ma J."/>
        </authorList>
    </citation>
    <scope>NUCLEOTIDE SEQUENCE [LARGE SCALE GENOMIC DNA]</scope>
    <source>
        <strain evidence="2">KCTC 42473</strain>
    </source>
</reference>
<organism evidence="1 2">
    <name type="scientific">Paracoccus angustae</name>
    <dbReference type="NCBI Taxonomy" id="1671480"/>
    <lineage>
        <taxon>Bacteria</taxon>
        <taxon>Pseudomonadati</taxon>
        <taxon>Pseudomonadota</taxon>
        <taxon>Alphaproteobacteria</taxon>
        <taxon>Rhodobacterales</taxon>
        <taxon>Paracoccaceae</taxon>
        <taxon>Paracoccus</taxon>
    </lineage>
</organism>
<protein>
    <submittedName>
        <fullName evidence="1">Uncharacterized protein</fullName>
    </submittedName>
</protein>
<comment type="caution">
    <text evidence="1">The sequence shown here is derived from an EMBL/GenBank/DDBJ whole genome shotgun (WGS) entry which is preliminary data.</text>
</comment>
<dbReference type="Proteomes" id="UP001595539">
    <property type="component" value="Unassembled WGS sequence"/>
</dbReference>
<sequence length="82" mass="8443">MKLQLIMQEASGTPGGMVLMLADGNGTVLPGQQAVSIEQQAEAVSTITVKFVVDGHYVRVGPAKIATASDIADMLRCGAGRA</sequence>
<gene>
    <name evidence="1" type="ORF">ACFOM8_01995</name>
</gene>
<evidence type="ECO:0000313" key="2">
    <source>
        <dbReference type="Proteomes" id="UP001595539"/>
    </source>
</evidence>
<accession>A0ABV7TZK3</accession>
<keyword evidence="2" id="KW-1185">Reference proteome</keyword>